<evidence type="ECO:0000313" key="14">
    <source>
        <dbReference type="Proteomes" id="UP001162156"/>
    </source>
</evidence>
<dbReference type="AlphaFoldDB" id="A0AAV8Y2Q0"/>
<accession>A0AAV8Y2Q0</accession>
<dbReference type="PANTHER" id="PTHR24394">
    <property type="entry name" value="ZINC FINGER PROTEIN"/>
    <property type="match status" value="1"/>
</dbReference>
<evidence type="ECO:0000256" key="10">
    <source>
        <dbReference type="ARBA" id="ARBA00023242"/>
    </source>
</evidence>
<evidence type="ECO:0000256" key="3">
    <source>
        <dbReference type="ARBA" id="ARBA00022723"/>
    </source>
</evidence>
<dbReference type="Proteomes" id="UP001162156">
    <property type="component" value="Unassembled WGS sequence"/>
</dbReference>
<dbReference type="Pfam" id="PF12874">
    <property type="entry name" value="zf-met"/>
    <property type="match status" value="1"/>
</dbReference>
<evidence type="ECO:0000256" key="7">
    <source>
        <dbReference type="ARBA" id="ARBA00023015"/>
    </source>
</evidence>
<evidence type="ECO:0000256" key="11">
    <source>
        <dbReference type="PROSITE-ProRule" id="PRU00042"/>
    </source>
</evidence>
<dbReference type="GO" id="GO:0005634">
    <property type="term" value="C:nucleus"/>
    <property type="evidence" value="ECO:0007669"/>
    <property type="project" value="UniProtKB-SubCell"/>
</dbReference>
<comment type="caution">
    <text evidence="13">The sequence shown here is derived from an EMBL/GenBank/DDBJ whole genome shotgun (WGS) entry which is preliminary data.</text>
</comment>
<keyword evidence="14" id="KW-1185">Reference proteome</keyword>
<feature type="domain" description="C2H2-type" evidence="12">
    <location>
        <begin position="42"/>
        <end position="69"/>
    </location>
</feature>
<feature type="domain" description="C2H2-type" evidence="12">
    <location>
        <begin position="218"/>
        <end position="245"/>
    </location>
</feature>
<dbReference type="FunFam" id="3.30.160.60:FF:001573">
    <property type="entry name" value="Zinc finger protein 407"/>
    <property type="match status" value="1"/>
</dbReference>
<reference evidence="13" key="1">
    <citation type="journal article" date="2023" name="Insect Mol. Biol.">
        <title>Genome sequencing provides insights into the evolution of gene families encoding plant cell wall-degrading enzymes in longhorned beetles.</title>
        <authorList>
            <person name="Shin N.R."/>
            <person name="Okamura Y."/>
            <person name="Kirsch R."/>
            <person name="Pauchet Y."/>
        </authorList>
    </citation>
    <scope>NUCLEOTIDE SEQUENCE</scope>
    <source>
        <strain evidence="13">RBIC_L_NR</strain>
    </source>
</reference>
<evidence type="ECO:0000256" key="8">
    <source>
        <dbReference type="ARBA" id="ARBA00023125"/>
    </source>
</evidence>
<feature type="domain" description="C2H2-type" evidence="12">
    <location>
        <begin position="123"/>
        <end position="146"/>
    </location>
</feature>
<dbReference type="FunFam" id="3.30.160.60:FF:000097">
    <property type="entry name" value="Zinc finger protein"/>
    <property type="match status" value="1"/>
</dbReference>
<sequence length="381" mass="44205">MSYRLMEERKKVLVKKKKEESDPEIDEKTSKLINLLKITDPLKCRFCTKIYSNHDDLALHSKVHSKDRHYLCHLCDFKVNSKFRIQRHIRGHSGYKCQVCNKTFKRGTSALKHSYTHSGEKPYQCEICGKHLANAKSLFTHLNTIHHEIITGKPLVKYDCVVCKKHYESETGLRRHYSSKHKELGVDLSVICEICGKRISSNTRLKRHIRTHTGQKPYPCLVCTRSFATKCLLTSHMRVHTGEKPFVCMYCGKRFGQSAPYRYHVKIHTDPKMGVSPKKEQRKKLLKKLFSEIEKQNKIINIFDIKETMECKTATIHATCVIKECIKRITFKDTLCPITVLNVKYVTKFLRGDLQLCTTPIVGKNYSSVKFAENIWVLRGA</sequence>
<dbReference type="PANTHER" id="PTHR24394:SF29">
    <property type="entry name" value="MYONEURIN"/>
    <property type="match status" value="1"/>
</dbReference>
<feature type="domain" description="C2H2-type" evidence="12">
    <location>
        <begin position="246"/>
        <end position="273"/>
    </location>
</feature>
<comment type="function">
    <text evidence="1">May be involved in transcriptional regulation.</text>
</comment>
<evidence type="ECO:0000256" key="9">
    <source>
        <dbReference type="ARBA" id="ARBA00023163"/>
    </source>
</evidence>
<feature type="domain" description="C2H2-type" evidence="12">
    <location>
        <begin position="190"/>
        <end position="217"/>
    </location>
</feature>
<dbReference type="SUPFAM" id="SSF57667">
    <property type="entry name" value="beta-beta-alpha zinc fingers"/>
    <property type="match status" value="4"/>
</dbReference>
<keyword evidence="9" id="KW-0804">Transcription</keyword>
<dbReference type="Gene3D" id="3.30.160.60">
    <property type="entry name" value="Classic Zinc Finger"/>
    <property type="match status" value="6"/>
</dbReference>
<evidence type="ECO:0000256" key="6">
    <source>
        <dbReference type="ARBA" id="ARBA00022833"/>
    </source>
</evidence>
<evidence type="ECO:0000256" key="4">
    <source>
        <dbReference type="ARBA" id="ARBA00022737"/>
    </source>
</evidence>
<dbReference type="GO" id="GO:0000981">
    <property type="term" value="F:DNA-binding transcription factor activity, RNA polymerase II-specific"/>
    <property type="evidence" value="ECO:0007669"/>
    <property type="project" value="TreeGrafter"/>
</dbReference>
<dbReference type="EMBL" id="JANEYF010002516">
    <property type="protein sequence ID" value="KAJ8945359.1"/>
    <property type="molecule type" value="Genomic_DNA"/>
</dbReference>
<feature type="domain" description="C2H2-type" evidence="12">
    <location>
        <begin position="70"/>
        <end position="97"/>
    </location>
</feature>
<keyword evidence="4" id="KW-0677">Repeat</keyword>
<keyword evidence="7" id="KW-0805">Transcription regulation</keyword>
<dbReference type="GO" id="GO:0003677">
    <property type="term" value="F:DNA binding"/>
    <property type="evidence" value="ECO:0007669"/>
    <property type="project" value="UniProtKB-KW"/>
</dbReference>
<keyword evidence="5 11" id="KW-0863">Zinc-finger</keyword>
<name>A0AAV8Y2Q0_9CUCU</name>
<dbReference type="FunFam" id="3.30.160.60:FF:000744">
    <property type="entry name" value="zinc finger E-box-binding homeobox 1"/>
    <property type="match status" value="1"/>
</dbReference>
<dbReference type="PROSITE" id="PS00028">
    <property type="entry name" value="ZINC_FINGER_C2H2_1"/>
    <property type="match status" value="7"/>
</dbReference>
<comment type="subcellular location">
    <subcellularLocation>
        <location evidence="2">Nucleus</location>
    </subcellularLocation>
</comment>
<keyword evidence="10" id="KW-0539">Nucleus</keyword>
<protein>
    <recommendedName>
        <fullName evidence="12">C2H2-type domain-containing protein</fullName>
    </recommendedName>
</protein>
<dbReference type="SMART" id="SM00355">
    <property type="entry name" value="ZnF_C2H2"/>
    <property type="match status" value="8"/>
</dbReference>
<dbReference type="PROSITE" id="PS50157">
    <property type="entry name" value="ZINC_FINGER_C2H2_2"/>
    <property type="match status" value="8"/>
</dbReference>
<evidence type="ECO:0000313" key="13">
    <source>
        <dbReference type="EMBL" id="KAJ8945359.1"/>
    </source>
</evidence>
<dbReference type="InterPro" id="IPR036236">
    <property type="entry name" value="Znf_C2H2_sf"/>
</dbReference>
<dbReference type="Pfam" id="PF00096">
    <property type="entry name" value="zf-C2H2"/>
    <property type="match status" value="4"/>
</dbReference>
<dbReference type="GO" id="GO:0008270">
    <property type="term" value="F:zinc ion binding"/>
    <property type="evidence" value="ECO:0007669"/>
    <property type="project" value="UniProtKB-KW"/>
</dbReference>
<dbReference type="InterPro" id="IPR013087">
    <property type="entry name" value="Znf_C2H2_type"/>
</dbReference>
<keyword evidence="8" id="KW-0238">DNA-binding</keyword>
<proteinExistence type="predicted"/>
<keyword evidence="3" id="KW-0479">Metal-binding</keyword>
<evidence type="ECO:0000259" key="12">
    <source>
        <dbReference type="PROSITE" id="PS50157"/>
    </source>
</evidence>
<evidence type="ECO:0000256" key="1">
    <source>
        <dbReference type="ARBA" id="ARBA00003767"/>
    </source>
</evidence>
<evidence type="ECO:0000256" key="2">
    <source>
        <dbReference type="ARBA" id="ARBA00004123"/>
    </source>
</evidence>
<organism evidence="13 14">
    <name type="scientific">Rhamnusium bicolor</name>
    <dbReference type="NCBI Taxonomy" id="1586634"/>
    <lineage>
        <taxon>Eukaryota</taxon>
        <taxon>Metazoa</taxon>
        <taxon>Ecdysozoa</taxon>
        <taxon>Arthropoda</taxon>
        <taxon>Hexapoda</taxon>
        <taxon>Insecta</taxon>
        <taxon>Pterygota</taxon>
        <taxon>Neoptera</taxon>
        <taxon>Endopterygota</taxon>
        <taxon>Coleoptera</taxon>
        <taxon>Polyphaga</taxon>
        <taxon>Cucujiformia</taxon>
        <taxon>Chrysomeloidea</taxon>
        <taxon>Cerambycidae</taxon>
        <taxon>Lepturinae</taxon>
        <taxon>Rhagiini</taxon>
        <taxon>Rhamnusium</taxon>
    </lineage>
</organism>
<keyword evidence="6" id="KW-0862">Zinc</keyword>
<feature type="domain" description="C2H2-type" evidence="12">
    <location>
        <begin position="158"/>
        <end position="181"/>
    </location>
</feature>
<gene>
    <name evidence="13" type="ORF">NQ314_009260</name>
</gene>
<feature type="domain" description="C2H2-type" evidence="12">
    <location>
        <begin position="95"/>
        <end position="122"/>
    </location>
</feature>
<evidence type="ECO:0000256" key="5">
    <source>
        <dbReference type="ARBA" id="ARBA00022771"/>
    </source>
</evidence>